<keyword evidence="4" id="KW-1185">Reference proteome</keyword>
<evidence type="ECO:0000259" key="1">
    <source>
        <dbReference type="Pfam" id="PF13622"/>
    </source>
</evidence>
<feature type="domain" description="Acyl-CoA thioesterase-like C-terminal" evidence="2">
    <location>
        <begin position="120"/>
        <end position="255"/>
    </location>
</feature>
<proteinExistence type="predicted"/>
<evidence type="ECO:0000259" key="2">
    <source>
        <dbReference type="Pfam" id="PF20789"/>
    </source>
</evidence>
<dbReference type="Pfam" id="PF20789">
    <property type="entry name" value="4HBT_3C"/>
    <property type="match status" value="1"/>
</dbReference>
<dbReference type="Proteomes" id="UP001165524">
    <property type="component" value="Unassembled WGS sequence"/>
</dbReference>
<sequence length="257" mass="28221">MTFDEILAQVTNDSAVMPEGWGQGRACFGGVVGAVMYAPLGRLITDRPVRSITVSFVGPVAPGPVTLETEILRTGKSVTQAQCRLVQNGQVQAVLLASFGKARESTIRVPAARPPQIKSPDEAMALPRVKGLVPDFALHFDMRWGEGDAPFSRSERGMLGGWVRFVEPQENDGIEALLALVDAWPPSVLPMYSQPAPSSSLTWTIEFLQEQPETDQWWQYHADTEYAADGYCHAASQFWNDRGELVAISRQTVTVFI</sequence>
<dbReference type="InterPro" id="IPR042171">
    <property type="entry name" value="Acyl-CoA_hotdog"/>
</dbReference>
<protein>
    <submittedName>
        <fullName evidence="3">Thioesterase family protein</fullName>
    </submittedName>
</protein>
<dbReference type="PANTHER" id="PTHR38110:SF1">
    <property type="entry name" value="THIOESTERASE DOMAIN-CONTAINING PROTEIN"/>
    <property type="match status" value="1"/>
</dbReference>
<dbReference type="EMBL" id="JALKII010000001">
    <property type="protein sequence ID" value="MCK0536203.1"/>
    <property type="molecule type" value="Genomic_DNA"/>
</dbReference>
<gene>
    <name evidence="3" type="ORF">MU846_00580</name>
</gene>
<dbReference type="SUPFAM" id="SSF54637">
    <property type="entry name" value="Thioesterase/thiol ester dehydrase-isomerase"/>
    <property type="match status" value="2"/>
</dbReference>
<dbReference type="Pfam" id="PF13622">
    <property type="entry name" value="4HBT_3"/>
    <property type="match status" value="1"/>
</dbReference>
<organism evidence="3 4">
    <name type="scientific">Alcanivorax quisquiliarum</name>
    <dbReference type="NCBI Taxonomy" id="2933565"/>
    <lineage>
        <taxon>Bacteria</taxon>
        <taxon>Pseudomonadati</taxon>
        <taxon>Pseudomonadota</taxon>
        <taxon>Gammaproteobacteria</taxon>
        <taxon>Oceanospirillales</taxon>
        <taxon>Alcanivoracaceae</taxon>
        <taxon>Alcanivorax</taxon>
    </lineage>
</organism>
<dbReference type="RefSeq" id="WP_246947198.1">
    <property type="nucleotide sequence ID" value="NZ_JALKII010000001.1"/>
</dbReference>
<feature type="domain" description="Acyl-CoA thioesterase-like N-terminal HotDog" evidence="1">
    <location>
        <begin position="18"/>
        <end position="100"/>
    </location>
</feature>
<dbReference type="InterPro" id="IPR049450">
    <property type="entry name" value="ACOT8-like_C"/>
</dbReference>
<reference evidence="3" key="1">
    <citation type="submission" date="2022-04" db="EMBL/GenBank/DDBJ databases">
        <title>Alcanivorax sp. CY1518 draft genome sequence.</title>
        <authorList>
            <person name="Zhao G."/>
            <person name="An M."/>
        </authorList>
    </citation>
    <scope>NUCLEOTIDE SEQUENCE</scope>
    <source>
        <strain evidence="3">CY1518</strain>
    </source>
</reference>
<dbReference type="Gene3D" id="2.40.160.210">
    <property type="entry name" value="Acyl-CoA thioesterase, double hotdog domain"/>
    <property type="match status" value="1"/>
</dbReference>
<name>A0ABT0E307_9GAMM</name>
<evidence type="ECO:0000313" key="4">
    <source>
        <dbReference type="Proteomes" id="UP001165524"/>
    </source>
</evidence>
<evidence type="ECO:0000313" key="3">
    <source>
        <dbReference type="EMBL" id="MCK0536203.1"/>
    </source>
</evidence>
<dbReference type="InterPro" id="IPR049449">
    <property type="entry name" value="TesB_ACOT8-like_N"/>
</dbReference>
<dbReference type="InterPro" id="IPR052389">
    <property type="entry name" value="Sec_Metab_Biosynth-Assoc"/>
</dbReference>
<dbReference type="InterPro" id="IPR029069">
    <property type="entry name" value="HotDog_dom_sf"/>
</dbReference>
<dbReference type="PANTHER" id="PTHR38110">
    <property type="entry name" value="CHROMOSOME 23, WHOLE GENOME SHOTGUN SEQUENCE"/>
    <property type="match status" value="1"/>
</dbReference>
<comment type="caution">
    <text evidence="3">The sequence shown here is derived from an EMBL/GenBank/DDBJ whole genome shotgun (WGS) entry which is preliminary data.</text>
</comment>
<accession>A0ABT0E307</accession>